<dbReference type="PANTHER" id="PTHR10587">
    <property type="entry name" value="GLYCOSYL TRANSFERASE-RELATED"/>
    <property type="match status" value="1"/>
</dbReference>
<comment type="caution">
    <text evidence="5">The sequence shown here is derived from an EMBL/GenBank/DDBJ whole genome shotgun (WGS) entry which is preliminary data.</text>
</comment>
<dbReference type="Gene3D" id="3.20.20.370">
    <property type="entry name" value="Glycoside hydrolase/deacetylase"/>
    <property type="match status" value="1"/>
</dbReference>
<keyword evidence="2" id="KW-0378">Hydrolase</keyword>
<dbReference type="GO" id="GO:0016810">
    <property type="term" value="F:hydrolase activity, acting on carbon-nitrogen (but not peptide) bonds"/>
    <property type="evidence" value="ECO:0007669"/>
    <property type="project" value="InterPro"/>
</dbReference>
<feature type="domain" description="NodB homology" evidence="4">
    <location>
        <begin position="54"/>
        <end position="234"/>
    </location>
</feature>
<keyword evidence="3" id="KW-0472">Membrane</keyword>
<dbReference type="PROSITE" id="PS51677">
    <property type="entry name" value="NODB"/>
    <property type="match status" value="1"/>
</dbReference>
<name>A0A2T2XJI1_9FIRM</name>
<keyword evidence="3" id="KW-1133">Transmembrane helix</keyword>
<gene>
    <name evidence="5" type="ORF">C7B46_04225</name>
</gene>
<keyword evidence="1" id="KW-0479">Metal-binding</keyword>
<dbReference type="InterPro" id="IPR050248">
    <property type="entry name" value="Polysacc_deacetylase_ArnD"/>
</dbReference>
<evidence type="ECO:0000256" key="1">
    <source>
        <dbReference type="ARBA" id="ARBA00022723"/>
    </source>
</evidence>
<evidence type="ECO:0000256" key="2">
    <source>
        <dbReference type="ARBA" id="ARBA00022801"/>
    </source>
</evidence>
<dbReference type="CDD" id="cd10917">
    <property type="entry name" value="CE4_NodB_like_6s_7s"/>
    <property type="match status" value="1"/>
</dbReference>
<feature type="transmembrane region" description="Helical" evidence="3">
    <location>
        <begin position="16"/>
        <end position="36"/>
    </location>
</feature>
<dbReference type="AlphaFoldDB" id="A0A2T2XJI1"/>
<dbReference type="InterPro" id="IPR011330">
    <property type="entry name" value="Glyco_hydro/deAcase_b/a-brl"/>
</dbReference>
<dbReference type="GO" id="GO:0046872">
    <property type="term" value="F:metal ion binding"/>
    <property type="evidence" value="ECO:0007669"/>
    <property type="project" value="UniProtKB-KW"/>
</dbReference>
<dbReference type="EMBL" id="PXYW01000007">
    <property type="protein sequence ID" value="PSR34649.1"/>
    <property type="molecule type" value="Genomic_DNA"/>
</dbReference>
<dbReference type="GO" id="GO:0005975">
    <property type="term" value="P:carbohydrate metabolic process"/>
    <property type="evidence" value="ECO:0007669"/>
    <property type="project" value="InterPro"/>
</dbReference>
<sequence length="243" mass="27113">MTTGFWVISLRSLLRHWRLALVLMVVAIWTPGSIFVKGPKNPFGVMVSVPTHQRVVALTIDNGPNPRSTEKILSLLLAFHARATFFVLGSQAEKYPHLTQLIVKDGMELGNYTYGHINLTQHSLAQDVADLRRTNRIIQQLTHHTPQWLRPPYGAYSTKVLHAAAQCGLHLVLWTPPFAPKDNQDPSQFMSNVIRHLAPGDIIPLSESGPRVGEEMIALTILLHDLKTLGYRSVTVSALAKMH</sequence>
<dbReference type="PANTHER" id="PTHR10587:SF133">
    <property type="entry name" value="CHITIN DEACETYLASE 1-RELATED"/>
    <property type="match status" value="1"/>
</dbReference>
<organism evidence="5 6">
    <name type="scientific">Sulfobacillus benefaciens</name>
    <dbReference type="NCBI Taxonomy" id="453960"/>
    <lineage>
        <taxon>Bacteria</taxon>
        <taxon>Bacillati</taxon>
        <taxon>Bacillota</taxon>
        <taxon>Clostridia</taxon>
        <taxon>Eubacteriales</taxon>
        <taxon>Clostridiales Family XVII. Incertae Sedis</taxon>
        <taxon>Sulfobacillus</taxon>
    </lineage>
</organism>
<dbReference type="GO" id="GO:0016020">
    <property type="term" value="C:membrane"/>
    <property type="evidence" value="ECO:0007669"/>
    <property type="project" value="TreeGrafter"/>
</dbReference>
<dbReference type="SUPFAM" id="SSF88713">
    <property type="entry name" value="Glycoside hydrolase/deacetylase"/>
    <property type="match status" value="1"/>
</dbReference>
<proteinExistence type="predicted"/>
<evidence type="ECO:0000313" key="5">
    <source>
        <dbReference type="EMBL" id="PSR34649.1"/>
    </source>
</evidence>
<dbReference type="Proteomes" id="UP000242972">
    <property type="component" value="Unassembled WGS sequence"/>
</dbReference>
<evidence type="ECO:0000313" key="6">
    <source>
        <dbReference type="Proteomes" id="UP000242972"/>
    </source>
</evidence>
<evidence type="ECO:0000259" key="4">
    <source>
        <dbReference type="PROSITE" id="PS51677"/>
    </source>
</evidence>
<keyword evidence="3" id="KW-0812">Transmembrane</keyword>
<accession>A0A2T2XJI1</accession>
<dbReference type="InterPro" id="IPR002509">
    <property type="entry name" value="NODB_dom"/>
</dbReference>
<protein>
    <recommendedName>
        <fullName evidence="4">NodB homology domain-containing protein</fullName>
    </recommendedName>
</protein>
<evidence type="ECO:0000256" key="3">
    <source>
        <dbReference type="SAM" id="Phobius"/>
    </source>
</evidence>
<reference evidence="5 6" key="1">
    <citation type="journal article" date="2014" name="BMC Genomics">
        <title>Comparison of environmental and isolate Sulfobacillus genomes reveals diverse carbon, sulfur, nitrogen, and hydrogen metabolisms.</title>
        <authorList>
            <person name="Justice N.B."/>
            <person name="Norman A."/>
            <person name="Brown C.T."/>
            <person name="Singh A."/>
            <person name="Thomas B.C."/>
            <person name="Banfield J.F."/>
        </authorList>
    </citation>
    <scope>NUCLEOTIDE SEQUENCE [LARGE SCALE GENOMIC DNA]</scope>
    <source>
        <strain evidence="5">AMDSBA4</strain>
    </source>
</reference>
<dbReference type="Pfam" id="PF01522">
    <property type="entry name" value="Polysacc_deac_1"/>
    <property type="match status" value="1"/>
</dbReference>